<dbReference type="RefSeq" id="WP_123792624.1">
    <property type="nucleotide sequence ID" value="NZ_RKQK01000002.1"/>
</dbReference>
<gene>
    <name evidence="1" type="ORF">EDD53_1548</name>
</gene>
<sequence>MLEILCLTMMGIGLGDILQGLLDEDDQDDSDEAADENFDPIVEDIPIDSVFDDAPVDVARDDATIVTTDSTVTVTQAMIDAEDDDDIVSEYVLTEGANLAINIDDDVDGYVHLVHTGYTDAETVDDLDGFTYGVSLDILVVTDSPLSPYLSSISGDAEGYEFDFATDVTVLSVVETYSATQAETGDVPYIESLGGFVQTGSGQIDTFSNQYDPTVDAQYNGATPPKTPWWEAMVSEANTQSTVG</sequence>
<evidence type="ECO:0000313" key="1">
    <source>
        <dbReference type="EMBL" id="RPE67144.1"/>
    </source>
</evidence>
<evidence type="ECO:0000313" key="2">
    <source>
        <dbReference type="Proteomes" id="UP000269689"/>
    </source>
</evidence>
<dbReference type="EMBL" id="RKQK01000002">
    <property type="protein sequence ID" value="RPE67144.1"/>
    <property type="molecule type" value="Genomic_DNA"/>
</dbReference>
<keyword evidence="2" id="KW-1185">Reference proteome</keyword>
<reference evidence="1 2" key="1">
    <citation type="submission" date="2018-11" db="EMBL/GenBank/DDBJ databases">
        <title>Genomic Encyclopedia of Type Strains, Phase IV (KMG-IV): sequencing the most valuable type-strain genomes for metagenomic binning, comparative biology and taxonomic classification.</title>
        <authorList>
            <person name="Goeker M."/>
        </authorList>
    </citation>
    <scope>NUCLEOTIDE SEQUENCE [LARGE SCALE GENOMIC DNA]</scope>
    <source>
        <strain evidence="1 2">DSM 104731</strain>
    </source>
</reference>
<comment type="caution">
    <text evidence="1">The sequence shown here is derived from an EMBL/GenBank/DDBJ whole genome shotgun (WGS) entry which is preliminary data.</text>
</comment>
<protein>
    <submittedName>
        <fullName evidence="1">Uncharacterized protein</fullName>
    </submittedName>
</protein>
<organism evidence="1 2">
    <name type="scientific">Pacificibacter maritimus</name>
    <dbReference type="NCBI Taxonomy" id="762213"/>
    <lineage>
        <taxon>Bacteria</taxon>
        <taxon>Pseudomonadati</taxon>
        <taxon>Pseudomonadota</taxon>
        <taxon>Alphaproteobacteria</taxon>
        <taxon>Rhodobacterales</taxon>
        <taxon>Roseobacteraceae</taxon>
        <taxon>Pacificibacter</taxon>
    </lineage>
</organism>
<dbReference type="Proteomes" id="UP000269689">
    <property type="component" value="Unassembled WGS sequence"/>
</dbReference>
<proteinExistence type="predicted"/>
<name>A0A3N4V2J6_9RHOB</name>
<accession>A0A3N4V2J6</accession>
<dbReference type="AlphaFoldDB" id="A0A3N4V2J6"/>